<dbReference type="InterPro" id="IPR012910">
    <property type="entry name" value="Plug_dom"/>
</dbReference>
<evidence type="ECO:0000256" key="3">
    <source>
        <dbReference type="ARBA" id="ARBA00022452"/>
    </source>
</evidence>
<organism evidence="15">
    <name type="scientific">Thermosulfurimonas dismutans</name>
    <dbReference type="NCBI Taxonomy" id="999894"/>
    <lineage>
        <taxon>Bacteria</taxon>
        <taxon>Pseudomonadati</taxon>
        <taxon>Thermodesulfobacteriota</taxon>
        <taxon>Thermodesulfobacteria</taxon>
        <taxon>Thermodesulfobacteriales</taxon>
        <taxon>Thermodesulfobacteriaceae</taxon>
        <taxon>Thermosulfurimonas</taxon>
    </lineage>
</organism>
<dbReference type="GO" id="GO:0044718">
    <property type="term" value="P:siderophore transmembrane transport"/>
    <property type="evidence" value="ECO:0007669"/>
    <property type="project" value="TreeGrafter"/>
</dbReference>
<dbReference type="InterPro" id="IPR039426">
    <property type="entry name" value="TonB-dep_rcpt-like"/>
</dbReference>
<keyword evidence="5 12" id="KW-0732">Signal</keyword>
<gene>
    <name evidence="15" type="ORF">ENJ40_06885</name>
</gene>
<dbReference type="GO" id="GO:0015344">
    <property type="term" value="F:siderophore uptake transmembrane transporter activity"/>
    <property type="evidence" value="ECO:0007669"/>
    <property type="project" value="TreeGrafter"/>
</dbReference>
<feature type="chain" id="PRO_5028084192" evidence="12">
    <location>
        <begin position="25"/>
        <end position="641"/>
    </location>
</feature>
<comment type="subcellular location">
    <subcellularLocation>
        <location evidence="1 10">Cell outer membrane</location>
        <topology evidence="1 10">Multi-pass membrane protein</topology>
    </subcellularLocation>
</comment>
<reference evidence="15" key="1">
    <citation type="journal article" date="2020" name="mSystems">
        <title>Genome- and Community-Level Interaction Insights into Carbon Utilization and Element Cycling Functions of Hydrothermarchaeota in Hydrothermal Sediment.</title>
        <authorList>
            <person name="Zhou Z."/>
            <person name="Liu Y."/>
            <person name="Xu W."/>
            <person name="Pan J."/>
            <person name="Luo Z.H."/>
            <person name="Li M."/>
        </authorList>
    </citation>
    <scope>NUCLEOTIDE SEQUENCE [LARGE SCALE GENOMIC DNA]</scope>
    <source>
        <strain evidence="15">HyVt-483</strain>
    </source>
</reference>
<sequence>MRKGVGWFLLLLAIWPGWSFTVLAADDSPEKSSSQVGEIVITATKTPHPLKDVPVETVVITREEIERSSAQTVSDLLRYVPGIFVRGEDAPGISSWRARIRGLSFNDGYGLILIDGERVRGEGMGDSGIGLNQIPPQMIQRIEIVKGPGSVLYGSDALAGVVNIITKPAPERTIYGLEGAYGTYWTNMEYSYWGTKNGPWGAIFQAAREESQMGQYGVKRSRDESFKRETLLSKLSYQLNSRLSLGLKFTAQEEERWIDYKTQDTRVKRKGYKYRLSPHLRWVFKDDSELILRAYYYDWKFDAHSYGTDPYPYALYHGDMYYRDLEIRYHKPWGMSHLFTLGGEYRQEELDYTFSHRKLDITALYFQDEIEMHPGLPLELVAGARLDHHSRYGTELCPRISMLLKIDPSTRVRASVGRAFKSPTIRQAFYTEPYPHGGYFYVSNPDLDAETSWGYSLGIERTLGPLWGNITFFRNDVRDMIVKYYTYRDINNDGVPERIRTFKNARKAYTQGIEVALRWTLIPDFLTIKAGYTYTDTKDRDTDKDLPFVPRHNLAGHILFRYPPLGLSLDLGLQYVGKMYLNTSNTEESSSYSVVDVKLIKSLGEHASLSLEGNNIFDSDYGEPDRQWWGATWLARFKMDF</sequence>
<dbReference type="InterPro" id="IPR037066">
    <property type="entry name" value="Plug_dom_sf"/>
</dbReference>
<feature type="domain" description="TonB-dependent receptor plug" evidence="14">
    <location>
        <begin position="50"/>
        <end position="161"/>
    </location>
</feature>
<feature type="signal peptide" evidence="12">
    <location>
        <begin position="1"/>
        <end position="24"/>
    </location>
</feature>
<evidence type="ECO:0000256" key="9">
    <source>
        <dbReference type="ARBA" id="ARBA00023237"/>
    </source>
</evidence>
<dbReference type="Gene3D" id="2.170.130.10">
    <property type="entry name" value="TonB-dependent receptor, plug domain"/>
    <property type="match status" value="1"/>
</dbReference>
<evidence type="ECO:0000256" key="7">
    <source>
        <dbReference type="ARBA" id="ARBA00023077"/>
    </source>
</evidence>
<evidence type="ECO:0000256" key="2">
    <source>
        <dbReference type="ARBA" id="ARBA00022448"/>
    </source>
</evidence>
<dbReference type="Proteomes" id="UP000886043">
    <property type="component" value="Unassembled WGS sequence"/>
</dbReference>
<evidence type="ECO:0000256" key="6">
    <source>
        <dbReference type="ARBA" id="ARBA00023065"/>
    </source>
</evidence>
<dbReference type="Pfam" id="PF07715">
    <property type="entry name" value="Plug"/>
    <property type="match status" value="1"/>
</dbReference>
<dbReference type="PROSITE" id="PS52016">
    <property type="entry name" value="TONB_DEPENDENT_REC_3"/>
    <property type="match status" value="1"/>
</dbReference>
<keyword evidence="7 11" id="KW-0798">TonB box</keyword>
<evidence type="ECO:0000313" key="15">
    <source>
        <dbReference type="EMBL" id="HFC98163.1"/>
    </source>
</evidence>
<keyword evidence="3 10" id="KW-1134">Transmembrane beta strand</keyword>
<dbReference type="Pfam" id="PF00593">
    <property type="entry name" value="TonB_dep_Rec_b-barrel"/>
    <property type="match status" value="1"/>
</dbReference>
<protein>
    <submittedName>
        <fullName evidence="15">TonB-dependent receptor</fullName>
    </submittedName>
</protein>
<dbReference type="AlphaFoldDB" id="A0A7C3GUL8"/>
<keyword evidence="8 10" id="KW-0472">Membrane</keyword>
<evidence type="ECO:0000259" key="13">
    <source>
        <dbReference type="Pfam" id="PF00593"/>
    </source>
</evidence>
<name>A0A7C3GUL8_9BACT</name>
<dbReference type="PANTHER" id="PTHR30069">
    <property type="entry name" value="TONB-DEPENDENT OUTER MEMBRANE RECEPTOR"/>
    <property type="match status" value="1"/>
</dbReference>
<dbReference type="EMBL" id="DRMH01000088">
    <property type="protein sequence ID" value="HFC98163.1"/>
    <property type="molecule type" value="Genomic_DNA"/>
</dbReference>
<keyword evidence="9 10" id="KW-0998">Cell outer membrane</keyword>
<dbReference type="GO" id="GO:0009279">
    <property type="term" value="C:cell outer membrane"/>
    <property type="evidence" value="ECO:0007669"/>
    <property type="project" value="UniProtKB-SubCell"/>
</dbReference>
<feature type="domain" description="TonB-dependent receptor-like beta-barrel" evidence="13">
    <location>
        <begin position="255"/>
        <end position="616"/>
    </location>
</feature>
<evidence type="ECO:0000256" key="1">
    <source>
        <dbReference type="ARBA" id="ARBA00004571"/>
    </source>
</evidence>
<proteinExistence type="inferred from homology"/>
<keyword evidence="2 10" id="KW-0813">Transport</keyword>
<evidence type="ECO:0000256" key="11">
    <source>
        <dbReference type="RuleBase" id="RU003357"/>
    </source>
</evidence>
<evidence type="ECO:0000256" key="8">
    <source>
        <dbReference type="ARBA" id="ARBA00023136"/>
    </source>
</evidence>
<keyword evidence="6" id="KW-0406">Ion transport</keyword>
<evidence type="ECO:0000259" key="14">
    <source>
        <dbReference type="Pfam" id="PF07715"/>
    </source>
</evidence>
<keyword evidence="4 10" id="KW-0812">Transmembrane</keyword>
<dbReference type="SUPFAM" id="SSF56935">
    <property type="entry name" value="Porins"/>
    <property type="match status" value="1"/>
</dbReference>
<keyword evidence="15" id="KW-0675">Receptor</keyword>
<comment type="caution">
    <text evidence="15">The sequence shown here is derived from an EMBL/GenBank/DDBJ whole genome shotgun (WGS) entry which is preliminary data.</text>
</comment>
<comment type="similarity">
    <text evidence="10 11">Belongs to the TonB-dependent receptor family.</text>
</comment>
<evidence type="ECO:0000256" key="4">
    <source>
        <dbReference type="ARBA" id="ARBA00022692"/>
    </source>
</evidence>
<dbReference type="CDD" id="cd01347">
    <property type="entry name" value="ligand_gated_channel"/>
    <property type="match status" value="1"/>
</dbReference>
<evidence type="ECO:0000256" key="5">
    <source>
        <dbReference type="ARBA" id="ARBA00022729"/>
    </source>
</evidence>
<dbReference type="InterPro" id="IPR036942">
    <property type="entry name" value="Beta-barrel_TonB_sf"/>
</dbReference>
<evidence type="ECO:0000256" key="12">
    <source>
        <dbReference type="SAM" id="SignalP"/>
    </source>
</evidence>
<dbReference type="PANTHER" id="PTHR30069:SF53">
    <property type="entry name" value="COLICIN I RECEPTOR-RELATED"/>
    <property type="match status" value="1"/>
</dbReference>
<dbReference type="InterPro" id="IPR000531">
    <property type="entry name" value="Beta-barrel_TonB"/>
</dbReference>
<evidence type="ECO:0000256" key="10">
    <source>
        <dbReference type="PROSITE-ProRule" id="PRU01360"/>
    </source>
</evidence>
<dbReference type="Gene3D" id="2.40.170.20">
    <property type="entry name" value="TonB-dependent receptor, beta-barrel domain"/>
    <property type="match status" value="1"/>
</dbReference>
<accession>A0A7C3GUL8</accession>